<proteinExistence type="predicted"/>
<keyword evidence="2" id="KW-1185">Reference proteome</keyword>
<evidence type="ECO:0000313" key="1">
    <source>
        <dbReference type="EMBL" id="RNA05122.1"/>
    </source>
</evidence>
<protein>
    <submittedName>
        <fullName evidence="1">Uncharacterized protein</fullName>
    </submittedName>
</protein>
<accession>A0A3M7Q1P7</accession>
<name>A0A3M7Q1P7_BRAPC</name>
<reference evidence="1 2" key="1">
    <citation type="journal article" date="2018" name="Sci. Rep.">
        <title>Genomic signatures of local adaptation to the degree of environmental predictability in rotifers.</title>
        <authorList>
            <person name="Franch-Gras L."/>
            <person name="Hahn C."/>
            <person name="Garcia-Roger E.M."/>
            <person name="Carmona M.J."/>
            <person name="Serra M."/>
            <person name="Gomez A."/>
        </authorList>
    </citation>
    <scope>NUCLEOTIDE SEQUENCE [LARGE SCALE GENOMIC DNA]</scope>
    <source>
        <strain evidence="1">HYR1</strain>
    </source>
</reference>
<sequence length="65" mass="8065">MGEMVFIACAKVVFRVVRLQYRTREYEFFSFLLNIKLRIQNYFSRIKKRRKKEKLFNFKSVSAYK</sequence>
<dbReference type="Proteomes" id="UP000276133">
    <property type="component" value="Unassembled WGS sequence"/>
</dbReference>
<dbReference type="AlphaFoldDB" id="A0A3M7Q1P7"/>
<gene>
    <name evidence="1" type="ORF">BpHYR1_006211</name>
</gene>
<evidence type="ECO:0000313" key="2">
    <source>
        <dbReference type="Proteomes" id="UP000276133"/>
    </source>
</evidence>
<organism evidence="1 2">
    <name type="scientific">Brachionus plicatilis</name>
    <name type="common">Marine rotifer</name>
    <name type="synonym">Brachionus muelleri</name>
    <dbReference type="NCBI Taxonomy" id="10195"/>
    <lineage>
        <taxon>Eukaryota</taxon>
        <taxon>Metazoa</taxon>
        <taxon>Spiralia</taxon>
        <taxon>Gnathifera</taxon>
        <taxon>Rotifera</taxon>
        <taxon>Eurotatoria</taxon>
        <taxon>Monogononta</taxon>
        <taxon>Pseudotrocha</taxon>
        <taxon>Ploima</taxon>
        <taxon>Brachionidae</taxon>
        <taxon>Brachionus</taxon>
    </lineage>
</organism>
<comment type="caution">
    <text evidence="1">The sequence shown here is derived from an EMBL/GenBank/DDBJ whole genome shotgun (WGS) entry which is preliminary data.</text>
</comment>
<dbReference type="EMBL" id="REGN01007845">
    <property type="protein sequence ID" value="RNA05122.1"/>
    <property type="molecule type" value="Genomic_DNA"/>
</dbReference>